<evidence type="ECO:0000256" key="1">
    <source>
        <dbReference type="SAM" id="MobiDB-lite"/>
    </source>
</evidence>
<gene>
    <name evidence="2" type="ORF">MXD59_16055</name>
</gene>
<dbReference type="EMBL" id="JALKFT010000015">
    <property type="protein sequence ID" value="MCK9877270.1"/>
    <property type="molecule type" value="Genomic_DNA"/>
</dbReference>
<accession>A0ABT0K0N3</accession>
<dbReference type="Proteomes" id="UP001201873">
    <property type="component" value="Unassembled WGS sequence"/>
</dbReference>
<comment type="caution">
    <text evidence="2">The sequence shown here is derived from an EMBL/GenBank/DDBJ whole genome shotgun (WGS) entry which is preliminary data.</text>
</comment>
<dbReference type="RefSeq" id="WP_248825523.1">
    <property type="nucleotide sequence ID" value="NZ_JALKFT010000015.1"/>
</dbReference>
<evidence type="ECO:0000313" key="3">
    <source>
        <dbReference type="Proteomes" id="UP001201873"/>
    </source>
</evidence>
<evidence type="ECO:0000313" key="2">
    <source>
        <dbReference type="EMBL" id="MCK9877270.1"/>
    </source>
</evidence>
<keyword evidence="3" id="KW-1185">Reference proteome</keyword>
<proteinExistence type="predicted"/>
<sequence length="71" mass="7729">MADTADAAFLVGLGDVGRNANANGDARTGRGGPGQRPGLLQGPRLLQGQRRLQEQCLLQRRHLLRQRRADL</sequence>
<organism evidence="2 3">
    <name type="scientific">Frankia umida</name>
    <dbReference type="NCBI Taxonomy" id="573489"/>
    <lineage>
        <taxon>Bacteria</taxon>
        <taxon>Bacillati</taxon>
        <taxon>Actinomycetota</taxon>
        <taxon>Actinomycetes</taxon>
        <taxon>Frankiales</taxon>
        <taxon>Frankiaceae</taxon>
        <taxon>Frankia</taxon>
    </lineage>
</organism>
<protein>
    <submittedName>
        <fullName evidence="2">Uncharacterized protein</fullName>
    </submittedName>
</protein>
<reference evidence="2 3" key="1">
    <citation type="submission" date="2022-04" db="EMBL/GenBank/DDBJ databases">
        <title>Genome diversity in the genus Frankia.</title>
        <authorList>
            <person name="Carlos-Shanley C."/>
            <person name="Hahn D."/>
        </authorList>
    </citation>
    <scope>NUCLEOTIDE SEQUENCE [LARGE SCALE GENOMIC DNA]</scope>
    <source>
        <strain evidence="2 3">Ag45/Mut15</strain>
    </source>
</reference>
<feature type="region of interest" description="Disordered" evidence="1">
    <location>
        <begin position="15"/>
        <end position="42"/>
    </location>
</feature>
<name>A0ABT0K0N3_9ACTN</name>